<accession>A0ACD5WYN2</accession>
<dbReference type="EnsemblPlants" id="AVESA.00010b.r2.4CG1309650.1">
    <property type="protein sequence ID" value="AVESA.00010b.r2.4CG1309650.1.CDS"/>
    <property type="gene ID" value="AVESA.00010b.r2.4CG1309650"/>
</dbReference>
<organism evidence="1 2">
    <name type="scientific">Avena sativa</name>
    <name type="common">Oat</name>
    <dbReference type="NCBI Taxonomy" id="4498"/>
    <lineage>
        <taxon>Eukaryota</taxon>
        <taxon>Viridiplantae</taxon>
        <taxon>Streptophyta</taxon>
        <taxon>Embryophyta</taxon>
        <taxon>Tracheophyta</taxon>
        <taxon>Spermatophyta</taxon>
        <taxon>Magnoliopsida</taxon>
        <taxon>Liliopsida</taxon>
        <taxon>Poales</taxon>
        <taxon>Poaceae</taxon>
        <taxon>BOP clade</taxon>
        <taxon>Pooideae</taxon>
        <taxon>Poodae</taxon>
        <taxon>Poeae</taxon>
        <taxon>Poeae Chloroplast Group 1 (Aveneae type)</taxon>
        <taxon>Aveninae</taxon>
        <taxon>Avena</taxon>
    </lineage>
</organism>
<reference evidence="1" key="1">
    <citation type="submission" date="2021-05" db="EMBL/GenBank/DDBJ databases">
        <authorList>
            <person name="Scholz U."/>
            <person name="Mascher M."/>
            <person name="Fiebig A."/>
        </authorList>
    </citation>
    <scope>NUCLEOTIDE SEQUENCE [LARGE SCALE GENOMIC DNA]</scope>
</reference>
<keyword evidence="2" id="KW-1185">Reference proteome</keyword>
<evidence type="ECO:0000313" key="2">
    <source>
        <dbReference type="Proteomes" id="UP001732700"/>
    </source>
</evidence>
<name>A0ACD5WYN2_AVESA</name>
<sequence length="409" mass="46177">MPPLARPPARLVTTRARAAGFANLSACAATVVYSIPLAGVHRRTGEQVFGTTRLCDPVRERANKVFGKRPARLLKFCITARLPSKSGGVAYRRLRRRLLRPIFPKATAAITAIKRQFFEINMGHLTDAMKPEKFTRIHFKRWQYKITMWLQNLKVFEASEGLPEGTISEEDQNKFKETNLAFVGCVLSVLDNKMFDVYMHFKDGKELWEALNAKFGVTDAGSELYIMENFHDYRMVNNRSIVEQAHEIQCFAKELEILKCNLPDKFVVGCIIAKLPSSWRNFATTLKHKRQEISVENLIASLDVEEKARAKDTAKKGGEGQSSANMVQKRTFGKNKGNYKPSFNKPEKTTTFKKKKKPNKAELGCFNCGELGHFSKDCPERADRKRKKGKTVNVVTASNVDGSLGIHPS</sequence>
<proteinExistence type="predicted"/>
<dbReference type="Proteomes" id="UP001732700">
    <property type="component" value="Chromosome 4C"/>
</dbReference>
<protein>
    <submittedName>
        <fullName evidence="1">Uncharacterized protein</fullName>
    </submittedName>
</protein>
<evidence type="ECO:0000313" key="1">
    <source>
        <dbReference type="EnsemblPlants" id="AVESA.00010b.r2.4CG1309650.1.CDS"/>
    </source>
</evidence>
<reference evidence="1" key="2">
    <citation type="submission" date="2025-09" db="UniProtKB">
        <authorList>
            <consortium name="EnsemblPlants"/>
        </authorList>
    </citation>
    <scope>IDENTIFICATION</scope>
</reference>